<dbReference type="PANTHER" id="PTHR15819:SF11">
    <property type="entry name" value="MID1, ISOFORM A"/>
    <property type="match status" value="1"/>
</dbReference>
<dbReference type="AlphaFoldDB" id="A0AAV7XR89"/>
<dbReference type="Proteomes" id="UP001075354">
    <property type="component" value="Chromosome 4"/>
</dbReference>
<keyword evidence="5" id="KW-0325">Glycoprotein</keyword>
<keyword evidence="2" id="KW-0812">Transmembrane</keyword>
<gene>
    <name evidence="8" type="ORF">ONE63_006850</name>
</gene>
<dbReference type="EMBL" id="JAPTSV010000004">
    <property type="protein sequence ID" value="KAJ1528438.1"/>
    <property type="molecule type" value="Genomic_DNA"/>
</dbReference>
<evidence type="ECO:0000256" key="5">
    <source>
        <dbReference type="ARBA" id="ARBA00023180"/>
    </source>
</evidence>
<comment type="similarity">
    <text evidence="6">Belongs to the NALF family.</text>
</comment>
<comment type="subcellular location">
    <subcellularLocation>
        <location evidence="1">Membrane</location>
        <topology evidence="1">Multi-pass membrane protein</topology>
    </subcellularLocation>
</comment>
<accession>A0AAV7XR89</accession>
<evidence type="ECO:0000313" key="8">
    <source>
        <dbReference type="EMBL" id="KAJ1528438.1"/>
    </source>
</evidence>
<dbReference type="GO" id="GO:0015275">
    <property type="term" value="F:stretch-activated, monoatomic cation-selective, calcium channel activity"/>
    <property type="evidence" value="ECO:0007669"/>
    <property type="project" value="TreeGrafter"/>
</dbReference>
<feature type="region of interest" description="Disordered" evidence="7">
    <location>
        <begin position="179"/>
        <end position="204"/>
    </location>
</feature>
<feature type="compositionally biased region" description="Basic residues" evidence="7">
    <location>
        <begin position="192"/>
        <end position="202"/>
    </location>
</feature>
<keyword evidence="9" id="KW-1185">Reference proteome</keyword>
<dbReference type="InterPro" id="IPR055288">
    <property type="entry name" value="NALCN_aux_factor_1/2"/>
</dbReference>
<organism evidence="8 9">
    <name type="scientific">Megalurothrips usitatus</name>
    <name type="common">bean blossom thrips</name>
    <dbReference type="NCBI Taxonomy" id="439358"/>
    <lineage>
        <taxon>Eukaryota</taxon>
        <taxon>Metazoa</taxon>
        <taxon>Ecdysozoa</taxon>
        <taxon>Arthropoda</taxon>
        <taxon>Hexapoda</taxon>
        <taxon>Insecta</taxon>
        <taxon>Pterygota</taxon>
        <taxon>Neoptera</taxon>
        <taxon>Paraneoptera</taxon>
        <taxon>Thysanoptera</taxon>
        <taxon>Terebrantia</taxon>
        <taxon>Thripoidea</taxon>
        <taxon>Thripidae</taxon>
        <taxon>Megalurothrips</taxon>
    </lineage>
</organism>
<evidence type="ECO:0000256" key="1">
    <source>
        <dbReference type="ARBA" id="ARBA00004141"/>
    </source>
</evidence>
<dbReference type="InterPro" id="IPR022353">
    <property type="entry name" value="Insulin_CS"/>
</dbReference>
<name>A0AAV7XR89_9NEOP</name>
<comment type="caution">
    <text evidence="8">The sequence shown here is derived from an EMBL/GenBank/DDBJ whole genome shotgun (WGS) entry which is preliminary data.</text>
</comment>
<reference evidence="8" key="1">
    <citation type="submission" date="2022-12" db="EMBL/GenBank/DDBJ databases">
        <title>Chromosome-level genome assembly of the bean flower thrips Megalurothrips usitatus.</title>
        <authorList>
            <person name="Ma L."/>
            <person name="Liu Q."/>
            <person name="Li H."/>
            <person name="Cai W."/>
        </authorList>
    </citation>
    <scope>NUCLEOTIDE SEQUENCE</scope>
    <source>
        <strain evidence="8">Cailab_2022a</strain>
    </source>
</reference>
<evidence type="ECO:0000313" key="9">
    <source>
        <dbReference type="Proteomes" id="UP001075354"/>
    </source>
</evidence>
<keyword evidence="4" id="KW-0472">Membrane</keyword>
<proteinExistence type="inferred from homology"/>
<keyword evidence="3" id="KW-1133">Transmembrane helix</keyword>
<sequence>MRPCRSVCRNVEQKCPFFLPGDRAPAYPTQYAGEPTFLCLGKCLADPNIPESGEQLVKSSYGEDDCCYEHCTQDKLPTLCARNTSCPPSEKTPPAVVCEPPPPAPTPAPGERTLPSACAASIAAPPPPPPPRSAGAVPMTDRCLLGLIGVLILHRLAVHAARVRVSSPARGPVALEAGAAAGAGDAAPSNRPRPHPWPRPRLRPPNWIRLRRRHHHRPFGPLRPSRMPTGAPLLQLLRRELLRTNRLGKRTTATVILSLFRFVEHIT</sequence>
<evidence type="ECO:0000256" key="7">
    <source>
        <dbReference type="SAM" id="MobiDB-lite"/>
    </source>
</evidence>
<feature type="region of interest" description="Disordered" evidence="7">
    <location>
        <begin position="86"/>
        <end position="114"/>
    </location>
</feature>
<dbReference type="GO" id="GO:0098703">
    <property type="term" value="P:calcium ion import across plasma membrane"/>
    <property type="evidence" value="ECO:0007669"/>
    <property type="project" value="TreeGrafter"/>
</dbReference>
<dbReference type="PANTHER" id="PTHR15819">
    <property type="entry name" value="TRANSMEMBRANE PROTEIN FAM155"/>
    <property type="match status" value="1"/>
</dbReference>
<protein>
    <submittedName>
        <fullName evidence="8">Uncharacterized protein</fullName>
    </submittedName>
</protein>
<feature type="compositionally biased region" description="Pro residues" evidence="7">
    <location>
        <begin position="99"/>
        <end position="108"/>
    </location>
</feature>
<dbReference type="GO" id="GO:0005886">
    <property type="term" value="C:plasma membrane"/>
    <property type="evidence" value="ECO:0007669"/>
    <property type="project" value="TreeGrafter"/>
</dbReference>
<evidence type="ECO:0000256" key="3">
    <source>
        <dbReference type="ARBA" id="ARBA00022989"/>
    </source>
</evidence>
<evidence type="ECO:0000256" key="4">
    <source>
        <dbReference type="ARBA" id="ARBA00023136"/>
    </source>
</evidence>
<evidence type="ECO:0000256" key="6">
    <source>
        <dbReference type="ARBA" id="ARBA00029445"/>
    </source>
</evidence>
<dbReference type="PROSITE" id="PS00262">
    <property type="entry name" value="INSULIN"/>
    <property type="match status" value="1"/>
</dbReference>
<evidence type="ECO:0000256" key="2">
    <source>
        <dbReference type="ARBA" id="ARBA00022692"/>
    </source>
</evidence>